<comment type="caution">
    <text evidence="8">The sequence shown here is derived from an EMBL/GenBank/DDBJ whole genome shotgun (WGS) entry which is preliminary data.</text>
</comment>
<evidence type="ECO:0000313" key="8">
    <source>
        <dbReference type="EMBL" id="NKC33730.1"/>
    </source>
</evidence>
<dbReference type="Pfam" id="PF13860">
    <property type="entry name" value="FlgD_ig"/>
    <property type="match status" value="1"/>
</dbReference>
<evidence type="ECO:0000256" key="1">
    <source>
        <dbReference type="ARBA" id="ARBA00010577"/>
    </source>
</evidence>
<accession>A0ABX1EFQ0</accession>
<keyword evidence="8" id="KW-0282">Flagellum</keyword>
<gene>
    <name evidence="8" type="ORF">HEQ75_22900</name>
</gene>
<dbReference type="InterPro" id="IPR025965">
    <property type="entry name" value="FlgD/Vpr_Ig-like"/>
</dbReference>
<evidence type="ECO:0000259" key="7">
    <source>
        <dbReference type="Pfam" id="PF13860"/>
    </source>
</evidence>
<protein>
    <recommendedName>
        <fullName evidence="2 5">Basal-body rod modification protein FlgD</fullName>
    </recommendedName>
</protein>
<evidence type="ECO:0000256" key="5">
    <source>
        <dbReference type="RuleBase" id="RU362076"/>
    </source>
</evidence>
<dbReference type="RefSeq" id="WP_168034452.1">
    <property type="nucleotide sequence ID" value="NZ_JAAVNE010000052.1"/>
</dbReference>
<feature type="domain" description="FlgD/Vpr Ig-like" evidence="7">
    <location>
        <begin position="112"/>
        <end position="177"/>
    </location>
</feature>
<keyword evidence="8" id="KW-0969">Cilium</keyword>
<name>A0ABX1EFQ0_9PROT</name>
<dbReference type="Gene3D" id="2.60.40.4070">
    <property type="match status" value="1"/>
</dbReference>
<comment type="function">
    <text evidence="4 5">Required for flagellar hook formation. May act as a scaffolding protein.</text>
</comment>
<dbReference type="Pfam" id="PF03963">
    <property type="entry name" value="FlgD"/>
    <property type="match status" value="1"/>
</dbReference>
<feature type="region of interest" description="Disordered" evidence="6">
    <location>
        <begin position="1"/>
        <end position="24"/>
    </location>
</feature>
<evidence type="ECO:0000256" key="3">
    <source>
        <dbReference type="ARBA" id="ARBA00022795"/>
    </source>
</evidence>
<evidence type="ECO:0000256" key="4">
    <source>
        <dbReference type="ARBA" id="ARBA00024746"/>
    </source>
</evidence>
<keyword evidence="9" id="KW-1185">Reference proteome</keyword>
<keyword evidence="3 5" id="KW-1005">Bacterial flagellum biogenesis</keyword>
<evidence type="ECO:0000313" key="9">
    <source>
        <dbReference type="Proteomes" id="UP000787635"/>
    </source>
</evidence>
<evidence type="ECO:0000256" key="2">
    <source>
        <dbReference type="ARBA" id="ARBA00016013"/>
    </source>
</evidence>
<reference evidence="8 9" key="1">
    <citation type="submission" date="2020-03" db="EMBL/GenBank/DDBJ databases">
        <title>Roseomonas selenitidurans sp. nov. isolated from urban soil.</title>
        <authorList>
            <person name="Liu H."/>
        </authorList>
    </citation>
    <scope>NUCLEOTIDE SEQUENCE [LARGE SCALE GENOMIC DNA]</scope>
    <source>
        <strain evidence="8 9">BU-1</strain>
    </source>
</reference>
<organism evidence="8 9">
    <name type="scientific">Falsiroseomonas selenitidurans</name>
    <dbReference type="NCBI Taxonomy" id="2716335"/>
    <lineage>
        <taxon>Bacteria</taxon>
        <taxon>Pseudomonadati</taxon>
        <taxon>Pseudomonadota</taxon>
        <taxon>Alphaproteobacteria</taxon>
        <taxon>Acetobacterales</taxon>
        <taxon>Roseomonadaceae</taxon>
        <taxon>Falsiroseomonas</taxon>
    </lineage>
</organism>
<keyword evidence="8" id="KW-0966">Cell projection</keyword>
<proteinExistence type="inferred from homology"/>
<dbReference type="InterPro" id="IPR005648">
    <property type="entry name" value="FlgD"/>
</dbReference>
<evidence type="ECO:0000256" key="6">
    <source>
        <dbReference type="SAM" id="MobiDB-lite"/>
    </source>
</evidence>
<sequence length="222" mass="23525">MSTTISATTANATTGSTATGASGTRLSGDLDTFLKLLTTQLQNQDPTSPMDADQLTQQLVQFSTVEQQINTNATLGQLLALQQASQLGEAAALVGRRVAVETDRLPLQSREAEVNLPAAGTARTARIEVRDANNLLVRTAEVELKPEATRWTWDGKDQRGEQRPDGTYRVSVSGRTADGTAEPLAHSVTAKVTGAVREGGSVMLRFGGLTLGYDALRDLNGS</sequence>
<dbReference type="Proteomes" id="UP000787635">
    <property type="component" value="Unassembled WGS sequence"/>
</dbReference>
<dbReference type="EMBL" id="JAAVNE010000052">
    <property type="protein sequence ID" value="NKC33730.1"/>
    <property type="molecule type" value="Genomic_DNA"/>
</dbReference>
<comment type="similarity">
    <text evidence="1 5">Belongs to the FlgD family.</text>
</comment>
<dbReference type="Gene3D" id="2.30.30.910">
    <property type="match status" value="1"/>
</dbReference>